<reference evidence="3" key="1">
    <citation type="journal article" date="2019" name="Int. J. Syst. Evol. Microbiol.">
        <title>The Global Catalogue of Microorganisms (GCM) 10K type strain sequencing project: providing services to taxonomists for standard genome sequencing and annotation.</title>
        <authorList>
            <consortium name="The Broad Institute Genomics Platform"/>
            <consortium name="The Broad Institute Genome Sequencing Center for Infectious Disease"/>
            <person name="Wu L."/>
            <person name="Ma J."/>
        </authorList>
    </citation>
    <scope>NUCLEOTIDE SEQUENCE [LARGE SCALE GENOMIC DNA]</scope>
    <source>
        <strain evidence="3">CGMCC 4.7275</strain>
    </source>
</reference>
<accession>A0ABQ2EFG0</accession>
<dbReference type="EMBL" id="BMMV01000016">
    <property type="protein sequence ID" value="GGK09991.1"/>
    <property type="molecule type" value="Genomic_DNA"/>
</dbReference>
<name>A0ABQ2EFG0_9ACTN</name>
<sequence>MKRSSSQLALSVGRRAAMAFVAALLVVAGFWTSWGTAQHVLLSKGREHGTLAVTECGGTTCTGTYDPEGSAGPRAGTPIERSVAVKKGQEYEVVRKPGSGELVRSGSSGGLLAWVPLGGALLLAAPVVGGGLRLTRTAWGTAIAGAVLLAAAFFAL</sequence>
<keyword evidence="1" id="KW-0472">Membrane</keyword>
<keyword evidence="1" id="KW-1133">Transmembrane helix</keyword>
<evidence type="ECO:0000313" key="3">
    <source>
        <dbReference type="Proteomes" id="UP000660265"/>
    </source>
</evidence>
<dbReference type="RefSeq" id="WP_189109567.1">
    <property type="nucleotide sequence ID" value="NZ_BMMV01000016.1"/>
</dbReference>
<feature type="transmembrane region" description="Helical" evidence="1">
    <location>
        <begin position="12"/>
        <end position="34"/>
    </location>
</feature>
<evidence type="ECO:0008006" key="4">
    <source>
        <dbReference type="Google" id="ProtNLM"/>
    </source>
</evidence>
<organism evidence="2 3">
    <name type="scientific">Streptomyces camponoticapitis</name>
    <dbReference type="NCBI Taxonomy" id="1616125"/>
    <lineage>
        <taxon>Bacteria</taxon>
        <taxon>Bacillati</taxon>
        <taxon>Actinomycetota</taxon>
        <taxon>Actinomycetes</taxon>
        <taxon>Kitasatosporales</taxon>
        <taxon>Streptomycetaceae</taxon>
        <taxon>Streptomyces</taxon>
    </lineage>
</organism>
<dbReference type="Proteomes" id="UP000660265">
    <property type="component" value="Unassembled WGS sequence"/>
</dbReference>
<gene>
    <name evidence="2" type="ORF">GCM10011583_47710</name>
</gene>
<evidence type="ECO:0000256" key="1">
    <source>
        <dbReference type="SAM" id="Phobius"/>
    </source>
</evidence>
<evidence type="ECO:0000313" key="2">
    <source>
        <dbReference type="EMBL" id="GGK09991.1"/>
    </source>
</evidence>
<protein>
    <recommendedName>
        <fullName evidence="4">Integral membrane protein</fullName>
    </recommendedName>
</protein>
<keyword evidence="3" id="KW-1185">Reference proteome</keyword>
<comment type="caution">
    <text evidence="2">The sequence shown here is derived from an EMBL/GenBank/DDBJ whole genome shotgun (WGS) entry which is preliminary data.</text>
</comment>
<proteinExistence type="predicted"/>
<keyword evidence="1" id="KW-0812">Transmembrane</keyword>
<feature type="transmembrane region" description="Helical" evidence="1">
    <location>
        <begin position="137"/>
        <end position="155"/>
    </location>
</feature>
<feature type="transmembrane region" description="Helical" evidence="1">
    <location>
        <begin position="111"/>
        <end position="130"/>
    </location>
</feature>